<gene>
    <name evidence="1" type="ORF">BYL167_LOCUS58935</name>
</gene>
<evidence type="ECO:0000313" key="1">
    <source>
        <dbReference type="EMBL" id="CAF5058293.1"/>
    </source>
</evidence>
<organism evidence="1 2">
    <name type="scientific">Rotaria magnacalcarata</name>
    <dbReference type="NCBI Taxonomy" id="392030"/>
    <lineage>
        <taxon>Eukaryota</taxon>
        <taxon>Metazoa</taxon>
        <taxon>Spiralia</taxon>
        <taxon>Gnathifera</taxon>
        <taxon>Rotifera</taxon>
        <taxon>Eurotatoria</taxon>
        <taxon>Bdelloidea</taxon>
        <taxon>Philodinida</taxon>
        <taxon>Philodinidae</taxon>
        <taxon>Rotaria</taxon>
    </lineage>
</organism>
<dbReference type="Proteomes" id="UP000681967">
    <property type="component" value="Unassembled WGS sequence"/>
</dbReference>
<protein>
    <submittedName>
        <fullName evidence="1">Uncharacterized protein</fullName>
    </submittedName>
</protein>
<sequence length="62" mass="7092">LQLTQDLTRIHNVDEHTSWSEERAAVSQVAALYQSASTTINSNWTALRMDATRITRQQNNFT</sequence>
<dbReference type="AlphaFoldDB" id="A0A8S3E391"/>
<comment type="caution">
    <text evidence="1">The sequence shown here is derived from an EMBL/GenBank/DDBJ whole genome shotgun (WGS) entry which is preliminary data.</text>
</comment>
<dbReference type="EMBL" id="CAJOBH010227668">
    <property type="protein sequence ID" value="CAF5058293.1"/>
    <property type="molecule type" value="Genomic_DNA"/>
</dbReference>
<evidence type="ECO:0000313" key="2">
    <source>
        <dbReference type="Proteomes" id="UP000681967"/>
    </source>
</evidence>
<reference evidence="1" key="1">
    <citation type="submission" date="2021-02" db="EMBL/GenBank/DDBJ databases">
        <authorList>
            <person name="Nowell W R."/>
        </authorList>
    </citation>
    <scope>NUCLEOTIDE SEQUENCE</scope>
</reference>
<proteinExistence type="predicted"/>
<feature type="non-terminal residue" evidence="1">
    <location>
        <position position="1"/>
    </location>
</feature>
<accession>A0A8S3E391</accession>
<name>A0A8S3E391_9BILA</name>